<feature type="domain" description="Solute-binding protein family 3/N-terminal" evidence="2">
    <location>
        <begin position="29"/>
        <end position="251"/>
    </location>
</feature>
<dbReference type="InterPro" id="IPR001638">
    <property type="entry name" value="Solute-binding_3/MltF_N"/>
</dbReference>
<sequence length="251" mass="28380">MKSVLCFISVLYFSASLAFAAQPVNYYVIAEQAQPFQIEDKANEHSGIVTDIVKAIFEQSEHEITYHTYPFNRMISVLEAGGEKNWITYGSPNWGSVQAENLSDIPIYTVKHAIVMSSMNPVNFVGMHSIANKGVVLLRGFDYAELQPYIDEGAVNEVRVKDYQAAFRVVKRTPGEMAFIEMESRVKYNLDKLGLDSAKFDIQPFSNVIADYPIYLAFSSEMDPELQAFINQRLTTLKEEGKLESIISKYI</sequence>
<proteinExistence type="predicted"/>
<organism evidence="3 4">
    <name type="scientific">Vibrio amylolyticus</name>
    <dbReference type="NCBI Taxonomy" id="2847292"/>
    <lineage>
        <taxon>Bacteria</taxon>
        <taxon>Pseudomonadati</taxon>
        <taxon>Pseudomonadota</taxon>
        <taxon>Gammaproteobacteria</taxon>
        <taxon>Vibrionales</taxon>
        <taxon>Vibrionaceae</taxon>
        <taxon>Vibrio</taxon>
    </lineage>
</organism>
<dbReference type="AlphaFoldDB" id="A0A9X1XH90"/>
<evidence type="ECO:0000259" key="2">
    <source>
        <dbReference type="Pfam" id="PF00497"/>
    </source>
</evidence>
<feature type="signal peptide" evidence="1">
    <location>
        <begin position="1"/>
        <end position="20"/>
    </location>
</feature>
<protein>
    <submittedName>
        <fullName evidence="3">Transporter substrate-binding domain-containing protein</fullName>
    </submittedName>
</protein>
<feature type="chain" id="PRO_5040806133" evidence="1">
    <location>
        <begin position="21"/>
        <end position="251"/>
    </location>
</feature>
<accession>A0A9X1XH90</accession>
<reference evidence="3" key="1">
    <citation type="submission" date="2021-11" db="EMBL/GenBank/DDBJ databases">
        <title>Vibrio ZSDE26 sp. nov. and Vibrio ZSDZ34 sp. nov., isolated from coastal seawater in Qingdao.</title>
        <authorList>
            <person name="Zhang P."/>
        </authorList>
    </citation>
    <scope>NUCLEOTIDE SEQUENCE</scope>
    <source>
        <strain evidence="3">ZSDE26</strain>
    </source>
</reference>
<keyword evidence="1" id="KW-0732">Signal</keyword>
<evidence type="ECO:0000313" key="4">
    <source>
        <dbReference type="Proteomes" id="UP001139559"/>
    </source>
</evidence>
<dbReference type="Pfam" id="PF00497">
    <property type="entry name" value="SBP_bac_3"/>
    <property type="match status" value="1"/>
</dbReference>
<dbReference type="EMBL" id="JAJHVV010000001">
    <property type="protein sequence ID" value="MCK6261723.1"/>
    <property type="molecule type" value="Genomic_DNA"/>
</dbReference>
<evidence type="ECO:0000313" key="3">
    <source>
        <dbReference type="EMBL" id="MCK6261723.1"/>
    </source>
</evidence>
<evidence type="ECO:0000256" key="1">
    <source>
        <dbReference type="SAM" id="SignalP"/>
    </source>
</evidence>
<keyword evidence="4" id="KW-1185">Reference proteome</keyword>
<comment type="caution">
    <text evidence="3">The sequence shown here is derived from an EMBL/GenBank/DDBJ whole genome shotgun (WGS) entry which is preliminary data.</text>
</comment>
<name>A0A9X1XH90_9VIBR</name>
<dbReference type="Gene3D" id="3.40.190.10">
    <property type="entry name" value="Periplasmic binding protein-like II"/>
    <property type="match status" value="2"/>
</dbReference>
<dbReference type="Proteomes" id="UP001139559">
    <property type="component" value="Unassembled WGS sequence"/>
</dbReference>
<gene>
    <name evidence="3" type="ORF">KP803_00380</name>
</gene>
<dbReference type="SUPFAM" id="SSF53850">
    <property type="entry name" value="Periplasmic binding protein-like II"/>
    <property type="match status" value="1"/>
</dbReference>
<dbReference type="RefSeq" id="WP_248006849.1">
    <property type="nucleotide sequence ID" value="NZ_JAJHVV010000001.1"/>
</dbReference>